<name>A0ABD0BJJ7_CORUL</name>
<dbReference type="InterPro" id="IPR024520">
    <property type="entry name" value="DUF3558"/>
</dbReference>
<dbReference type="Proteomes" id="UP001205910">
    <property type="component" value="Unassembled WGS sequence"/>
</dbReference>
<dbReference type="RefSeq" id="WP_014836666.1">
    <property type="nucleotide sequence ID" value="NZ_AP019662.1"/>
</dbReference>
<protein>
    <recommendedName>
        <fullName evidence="4">DUF3558 domain-containing protein</fullName>
    </recommendedName>
</protein>
<accession>A0ABD0BJJ7</accession>
<feature type="region of interest" description="Disordered" evidence="1">
    <location>
        <begin position="56"/>
        <end position="76"/>
    </location>
</feature>
<proteinExistence type="predicted"/>
<feature type="compositionally biased region" description="Polar residues" evidence="1">
    <location>
        <begin position="58"/>
        <end position="67"/>
    </location>
</feature>
<gene>
    <name evidence="2" type="ORF">CULCOIPH005_12680</name>
</gene>
<dbReference type="EMBL" id="BQFK01000003">
    <property type="protein sequence ID" value="GJJ43079.1"/>
    <property type="molecule type" value="Genomic_DNA"/>
</dbReference>
<evidence type="ECO:0008006" key="4">
    <source>
        <dbReference type="Google" id="ProtNLM"/>
    </source>
</evidence>
<sequence length="225" mass="24904">MGIGGFLMHWLNLGTDSQQSYSFMRRCLLPLTFMIICALTFTACARNTVKESVAALHTNPTTPTTENAHPDFPEVMEPNPADPNFSFFDPCTDVPVEIYERAGIVASGSRSPQLKGYKRSYCHYRFKVTPDPAAVLQIGADVLTRLDVNKGNDILLDIKNIKGVPDGVYFTSAKLGGEDYECTAIMPTARGRIWVSHLFFGAGDFTQEDACPKAWEILKEITRGI</sequence>
<evidence type="ECO:0000313" key="2">
    <source>
        <dbReference type="EMBL" id="GJJ43079.1"/>
    </source>
</evidence>
<organism evidence="2 3">
    <name type="scientific">Corynebacterium ulcerans</name>
    <dbReference type="NCBI Taxonomy" id="65058"/>
    <lineage>
        <taxon>Bacteria</taxon>
        <taxon>Bacillati</taxon>
        <taxon>Actinomycetota</taxon>
        <taxon>Actinomycetes</taxon>
        <taxon>Mycobacteriales</taxon>
        <taxon>Corynebacteriaceae</taxon>
        <taxon>Corynebacterium</taxon>
    </lineage>
</organism>
<dbReference type="KEGG" id="cuz:Cul05146_1702"/>
<evidence type="ECO:0000313" key="3">
    <source>
        <dbReference type="Proteomes" id="UP001205910"/>
    </source>
</evidence>
<comment type="caution">
    <text evidence="2">The sequence shown here is derived from an EMBL/GenBank/DDBJ whole genome shotgun (WGS) entry which is preliminary data.</text>
</comment>
<evidence type="ECO:0000256" key="1">
    <source>
        <dbReference type="SAM" id="MobiDB-lite"/>
    </source>
</evidence>
<dbReference type="Pfam" id="PF12079">
    <property type="entry name" value="DUF3558"/>
    <property type="match status" value="1"/>
</dbReference>
<dbReference type="AlphaFoldDB" id="A0ABD0BJJ7"/>
<reference evidence="2 3" key="1">
    <citation type="submission" date="2021-11" db="EMBL/GenBank/DDBJ databases">
        <title>Whole genome sequences of diphtheriae toxin producing Corynebacterium ulcerans isolates from cats in Osaka, Japan.</title>
        <authorList>
            <person name="Umeda K."/>
            <person name="Hirai Y."/>
        </authorList>
    </citation>
    <scope>NUCLEOTIDE SEQUENCE [LARGE SCALE GENOMIC DNA]</scope>
    <source>
        <strain evidence="2 3">12109B-1</strain>
    </source>
</reference>